<dbReference type="Proteomes" id="UP001056693">
    <property type="component" value="Unassembled WGS sequence"/>
</dbReference>
<keyword evidence="2" id="KW-1185">Reference proteome</keyword>
<dbReference type="Gene3D" id="3.80.10.10">
    <property type="entry name" value="Ribonuclease Inhibitor"/>
    <property type="match status" value="1"/>
</dbReference>
<protein>
    <submittedName>
        <fullName evidence="1">Leucine-rich repeat domain-containing protein</fullName>
    </submittedName>
</protein>
<dbReference type="InterPro" id="IPR026906">
    <property type="entry name" value="LRR_5"/>
</dbReference>
<gene>
    <name evidence="1" type="ORF">E2N93_11805</name>
</gene>
<sequence length="281" mass="31823">MKEYQINVNNSKNQIQKFIVEEYDNYVVLKQYLSNEMDLVEIPAKINNKNVTVVGDCCFFNHPEIIGVYFSSAIQSIGNAAFAYCKGISKLDLPDSIKKIGISAFIDCTGLNRVVMPKHLKVLSAGLFAFCHLNCDAEIVLPHELEEIDVHAFYSGDSFELKIPDTVKRIAVGAFNGGPKVITSLPYDKCWYLDWPYGEKIVFSDGQEGIVSNITYVGIDCTNSEILEVTIGNKRQNIFYPSCEENVYKFENIHSQQMMQEDIKNNPELEELYQAWLNGLV</sequence>
<evidence type="ECO:0000313" key="2">
    <source>
        <dbReference type="Proteomes" id="UP001056693"/>
    </source>
</evidence>
<organism evidence="1 2">
    <name type="scientific">Ruminococcus bromii</name>
    <dbReference type="NCBI Taxonomy" id="40518"/>
    <lineage>
        <taxon>Bacteria</taxon>
        <taxon>Bacillati</taxon>
        <taxon>Bacillota</taxon>
        <taxon>Clostridia</taxon>
        <taxon>Eubacteriales</taxon>
        <taxon>Oscillospiraceae</taxon>
        <taxon>Ruminococcus</taxon>
    </lineage>
</organism>
<name>A0ABT0NK74_9FIRM</name>
<reference evidence="1 2" key="1">
    <citation type="submission" date="2019-03" db="EMBL/GenBank/DDBJ databases">
        <authorList>
            <person name="Molinero N."/>
            <person name="Sanchez B."/>
            <person name="Walker A."/>
            <person name="Duncan S."/>
            <person name="Delgado S."/>
            <person name="Margolles A."/>
        </authorList>
    </citation>
    <scope>NUCLEOTIDE SEQUENCE [LARGE SCALE GENOMIC DNA]</scope>
    <source>
        <strain evidence="1 2">IPLA60002</strain>
    </source>
</reference>
<dbReference type="Pfam" id="PF13306">
    <property type="entry name" value="LRR_5"/>
    <property type="match status" value="1"/>
</dbReference>
<proteinExistence type="predicted"/>
<dbReference type="SUPFAM" id="SSF52058">
    <property type="entry name" value="L domain-like"/>
    <property type="match status" value="1"/>
</dbReference>
<dbReference type="EMBL" id="SNUZ01000022">
    <property type="protein sequence ID" value="MCL3788651.1"/>
    <property type="molecule type" value="Genomic_DNA"/>
</dbReference>
<accession>A0ABT0NK74</accession>
<dbReference type="RefSeq" id="WP_249377460.1">
    <property type="nucleotide sequence ID" value="NZ_SNUZ01000022.1"/>
</dbReference>
<dbReference type="InterPro" id="IPR032675">
    <property type="entry name" value="LRR_dom_sf"/>
</dbReference>
<evidence type="ECO:0000313" key="1">
    <source>
        <dbReference type="EMBL" id="MCL3788651.1"/>
    </source>
</evidence>
<comment type="caution">
    <text evidence="1">The sequence shown here is derived from an EMBL/GenBank/DDBJ whole genome shotgun (WGS) entry which is preliminary data.</text>
</comment>